<dbReference type="PANTHER" id="PTHR34581:SF2">
    <property type="entry name" value="PTS SYSTEM N,N'-DIACETYLCHITOBIOSE-SPECIFIC EIIB COMPONENT"/>
    <property type="match status" value="1"/>
</dbReference>
<evidence type="ECO:0000313" key="9">
    <source>
        <dbReference type="EMBL" id="OVZ89500.1"/>
    </source>
</evidence>
<sequence>MTIKIFLCCAAGMSTSMVVNKMRKVVTEKNLDVEIEAYSISEFEDVLPRYDICMVAPQVSYKFKDFKKRCDESNKPCYKIEMKDYGMLNGEAILNQALSKN</sequence>
<dbReference type="RefSeq" id="WP_050084249.1">
    <property type="nucleotide sequence ID" value="NZ_CBCPKE010000004.1"/>
</dbReference>
<dbReference type="InterPro" id="IPR003501">
    <property type="entry name" value="PTS_EIIB_2/3"/>
</dbReference>
<keyword evidence="2" id="KW-0597">Phosphoprotein</keyword>
<dbReference type="EMBL" id="NHOI01000003">
    <property type="protein sequence ID" value="OVZ89500.1"/>
    <property type="molecule type" value="Genomic_DNA"/>
</dbReference>
<dbReference type="PANTHER" id="PTHR34581">
    <property type="entry name" value="PTS SYSTEM N,N'-DIACETYLCHITOBIOSE-SPECIFIC EIIB COMPONENT"/>
    <property type="match status" value="1"/>
</dbReference>
<dbReference type="Gene3D" id="3.40.50.2300">
    <property type="match status" value="1"/>
</dbReference>
<keyword evidence="1" id="KW-0813">Transport</keyword>
<evidence type="ECO:0000256" key="4">
    <source>
        <dbReference type="ARBA" id="ARBA00022679"/>
    </source>
</evidence>
<dbReference type="GO" id="GO:0016301">
    <property type="term" value="F:kinase activity"/>
    <property type="evidence" value="ECO:0007669"/>
    <property type="project" value="UniProtKB-KW"/>
</dbReference>
<keyword evidence="6" id="KW-0418">Kinase</keyword>
<evidence type="ECO:0000256" key="7">
    <source>
        <dbReference type="PROSITE-ProRule" id="PRU00423"/>
    </source>
</evidence>
<feature type="modified residue" description="Phosphocysteine; by EIIA" evidence="7">
    <location>
        <position position="9"/>
    </location>
</feature>
<dbReference type="Proteomes" id="UP000196440">
    <property type="component" value="Unassembled WGS sequence"/>
</dbReference>
<comment type="caution">
    <text evidence="9">The sequence shown here is derived from an EMBL/GenBank/DDBJ whole genome shotgun (WGS) entry which is preliminary data.</text>
</comment>
<dbReference type="InterPro" id="IPR036095">
    <property type="entry name" value="PTS_EIIB-like_sf"/>
</dbReference>
<evidence type="ECO:0000256" key="2">
    <source>
        <dbReference type="ARBA" id="ARBA00022553"/>
    </source>
</evidence>
<dbReference type="GO" id="GO:0009401">
    <property type="term" value="P:phosphoenolpyruvate-dependent sugar phosphotransferase system"/>
    <property type="evidence" value="ECO:0007669"/>
    <property type="project" value="UniProtKB-KW"/>
</dbReference>
<evidence type="ECO:0000313" key="10">
    <source>
        <dbReference type="Proteomes" id="UP000196440"/>
    </source>
</evidence>
<dbReference type="CDD" id="cd05564">
    <property type="entry name" value="PTS_IIB_chitobiose_lichenan"/>
    <property type="match status" value="1"/>
</dbReference>
<feature type="domain" description="PTS EIIB type-3" evidence="8">
    <location>
        <begin position="2"/>
        <end position="101"/>
    </location>
</feature>
<dbReference type="AlphaFoldDB" id="A0A209A9Z5"/>
<dbReference type="SUPFAM" id="SSF52794">
    <property type="entry name" value="PTS system IIB component-like"/>
    <property type="match status" value="1"/>
</dbReference>
<reference evidence="9 10" key="1">
    <citation type="submission" date="2017-05" db="EMBL/GenBank/DDBJ databases">
        <title>Whole genome sequencing of Yersinia kristensenii.</title>
        <authorList>
            <person name="Campioni F."/>
        </authorList>
    </citation>
    <scope>NUCLEOTIDE SEQUENCE [LARGE SCALE GENOMIC DNA]</scope>
    <source>
        <strain evidence="9 10">CFSAN060536</strain>
    </source>
</reference>
<dbReference type="InterPro" id="IPR013012">
    <property type="entry name" value="PTS_EIIB_3"/>
</dbReference>
<evidence type="ECO:0000256" key="3">
    <source>
        <dbReference type="ARBA" id="ARBA00022597"/>
    </source>
</evidence>
<dbReference type="GO" id="GO:0008982">
    <property type="term" value="F:protein-N(PI)-phosphohistidine-sugar phosphotransferase activity"/>
    <property type="evidence" value="ECO:0007669"/>
    <property type="project" value="InterPro"/>
</dbReference>
<keyword evidence="5" id="KW-0598">Phosphotransferase system</keyword>
<accession>A0A209A9Z5</accession>
<evidence type="ECO:0000256" key="6">
    <source>
        <dbReference type="ARBA" id="ARBA00022777"/>
    </source>
</evidence>
<evidence type="ECO:0000259" key="8">
    <source>
        <dbReference type="PROSITE" id="PS51100"/>
    </source>
</evidence>
<keyword evidence="4" id="KW-0808">Transferase</keyword>
<dbReference type="InterPro" id="IPR051819">
    <property type="entry name" value="PTS_sugar-specific_EIIB"/>
</dbReference>
<evidence type="ECO:0000256" key="5">
    <source>
        <dbReference type="ARBA" id="ARBA00022683"/>
    </source>
</evidence>
<organism evidence="9 10">
    <name type="scientific">Yersinia intermedia</name>
    <dbReference type="NCBI Taxonomy" id="631"/>
    <lineage>
        <taxon>Bacteria</taxon>
        <taxon>Pseudomonadati</taxon>
        <taxon>Pseudomonadota</taxon>
        <taxon>Gammaproteobacteria</taxon>
        <taxon>Enterobacterales</taxon>
        <taxon>Yersiniaceae</taxon>
        <taxon>Yersinia</taxon>
    </lineage>
</organism>
<proteinExistence type="predicted"/>
<protein>
    <submittedName>
        <fullName evidence="9">PTS sugar transporter subunit IIB</fullName>
    </submittedName>
</protein>
<dbReference type="Pfam" id="PF02302">
    <property type="entry name" value="PTS_IIB"/>
    <property type="match status" value="1"/>
</dbReference>
<evidence type="ECO:0000256" key="1">
    <source>
        <dbReference type="ARBA" id="ARBA00022448"/>
    </source>
</evidence>
<gene>
    <name evidence="9" type="ORF">CBW57_02760</name>
</gene>
<keyword evidence="3 9" id="KW-0762">Sugar transport</keyword>
<dbReference type="PROSITE" id="PS51100">
    <property type="entry name" value="PTS_EIIB_TYPE_3"/>
    <property type="match status" value="1"/>
</dbReference>
<name>A0A209A9Z5_YERIN</name>